<gene>
    <name evidence="1" type="ORF">SZL87_14980</name>
</gene>
<organism evidence="1 2">
    <name type="scientific">Exiguobacterium indicum</name>
    <dbReference type="NCBI Taxonomy" id="296995"/>
    <lineage>
        <taxon>Bacteria</taxon>
        <taxon>Bacillati</taxon>
        <taxon>Bacillota</taxon>
        <taxon>Bacilli</taxon>
        <taxon>Bacillales</taxon>
        <taxon>Bacillales Family XII. Incertae Sedis</taxon>
        <taxon>Exiguobacterium</taxon>
    </lineage>
</organism>
<comment type="caution">
    <text evidence="1">The sequence shown here is derived from an EMBL/GenBank/DDBJ whole genome shotgun (WGS) entry which is preliminary data.</text>
</comment>
<evidence type="ECO:0000313" key="2">
    <source>
        <dbReference type="Proteomes" id="UP001387110"/>
    </source>
</evidence>
<sequence>MKQIKFNLVINGKIVRSIEELKDEFNLDDIYDLYQKRILQKWLRLQGEDTILKNLEVIDSKDMKSELEEILCAFGYGLDTMNLEVTSHVYGQVRKAEVAAYMSENKSYNEVIEGYHGKYEYLKEHLRELIHSNDSDESEESEGVDESNNHARKTFEDVKAIVDDITTHHYGLLTLDLETFFDEFIQKNPVVIMVCLMNNRSRELMMCHEKIQAELLNVWKDREVLEALRPYTIEYEGDTEGMWKYLGDADKTYFVVKVSGSAMKVGEQSDLKVELSHGEINGEYLLLNGLTFKSNSRTQSIMYMEV</sequence>
<protein>
    <submittedName>
        <fullName evidence="1">Uncharacterized protein</fullName>
    </submittedName>
</protein>
<proteinExistence type="predicted"/>
<accession>A0ABU8ELC9</accession>
<name>A0ABU8ELC9_9BACL</name>
<keyword evidence="2" id="KW-1185">Reference proteome</keyword>
<dbReference type="RefSeq" id="WP_336449593.1">
    <property type="nucleotide sequence ID" value="NZ_JBAWKY010000006.1"/>
</dbReference>
<dbReference type="EMBL" id="JBAWKY010000006">
    <property type="protein sequence ID" value="MEI4463728.1"/>
    <property type="molecule type" value="Genomic_DNA"/>
</dbReference>
<reference evidence="1 2" key="1">
    <citation type="submission" date="2023-12" db="EMBL/GenBank/DDBJ databases">
        <authorList>
            <person name="Easwaran N."/>
            <person name="Lazarus H.P.S."/>
        </authorList>
    </citation>
    <scope>NUCLEOTIDE SEQUENCE [LARGE SCALE GENOMIC DNA]</scope>
    <source>
        <strain evidence="1 2">VIT-2023</strain>
    </source>
</reference>
<evidence type="ECO:0000313" key="1">
    <source>
        <dbReference type="EMBL" id="MEI4463728.1"/>
    </source>
</evidence>
<dbReference type="Proteomes" id="UP001387110">
    <property type="component" value="Unassembled WGS sequence"/>
</dbReference>